<evidence type="ECO:0000313" key="2">
    <source>
        <dbReference type="Proteomes" id="UP000325723"/>
    </source>
</evidence>
<comment type="caution">
    <text evidence="1">The sequence shown here is derived from an EMBL/GenBank/DDBJ whole genome shotgun (WGS) entry which is preliminary data.</text>
</comment>
<protein>
    <submittedName>
        <fullName evidence="1">Uncharacterized protein</fullName>
    </submittedName>
</protein>
<evidence type="ECO:0000313" key="1">
    <source>
        <dbReference type="EMBL" id="VVO51826.1"/>
    </source>
</evidence>
<proteinExistence type="predicted"/>
<accession>A0A8H2NM37</accession>
<sequence length="92" mass="10624">MELKLVSVRHRGNLEVHQFKQASDVFYIPAKSIKLRYDQRSFSLPTHRQSSLALLPKLRSRGTRLKILKLSNDAPTMLLRSYAYVLTLSVQP</sequence>
<reference evidence="1 2" key="1">
    <citation type="submission" date="2019-09" db="EMBL/GenBank/DDBJ databases">
        <authorList>
            <person name="Chandra G."/>
            <person name="Truman W A."/>
        </authorList>
    </citation>
    <scope>NUCLEOTIDE SEQUENCE [LARGE SCALE GENOMIC DNA]</scope>
    <source>
        <strain evidence="1">PS900</strain>
    </source>
</reference>
<dbReference type="AlphaFoldDB" id="A0A8H2NM37"/>
<organism evidence="1 2">
    <name type="scientific">Pseudomonas fluorescens</name>
    <dbReference type="NCBI Taxonomy" id="294"/>
    <lineage>
        <taxon>Bacteria</taxon>
        <taxon>Pseudomonadati</taxon>
        <taxon>Pseudomonadota</taxon>
        <taxon>Gammaproteobacteria</taxon>
        <taxon>Pseudomonadales</taxon>
        <taxon>Pseudomonadaceae</taxon>
        <taxon>Pseudomonas</taxon>
    </lineage>
</organism>
<dbReference type="EMBL" id="CABVIE010000001">
    <property type="protein sequence ID" value="VVO51826.1"/>
    <property type="molecule type" value="Genomic_DNA"/>
</dbReference>
<dbReference type="Proteomes" id="UP000325723">
    <property type="component" value="Unassembled WGS sequence"/>
</dbReference>
<name>A0A8H2NM37_PSEFL</name>
<gene>
    <name evidence="1" type="ORF">PS900_00335</name>
</gene>